<dbReference type="HOGENOM" id="CLU_054794_1_0_1"/>
<evidence type="ECO:0000259" key="1">
    <source>
        <dbReference type="Pfam" id="PF01243"/>
    </source>
</evidence>
<dbReference type="Gene3D" id="2.30.110.10">
    <property type="entry name" value="Electron Transport, Fmn-binding Protein, Chain A"/>
    <property type="match status" value="1"/>
</dbReference>
<dbReference type="Pfam" id="PF01243">
    <property type="entry name" value="PNPOx_N"/>
    <property type="match status" value="1"/>
</dbReference>
<organism evidence="2 3">
    <name type="scientific">Trichophyton interdigitale (strain MR816)</name>
    <dbReference type="NCBI Taxonomy" id="1215338"/>
    <lineage>
        <taxon>Eukaryota</taxon>
        <taxon>Fungi</taxon>
        <taxon>Dikarya</taxon>
        <taxon>Ascomycota</taxon>
        <taxon>Pezizomycotina</taxon>
        <taxon>Eurotiomycetes</taxon>
        <taxon>Eurotiomycetidae</taxon>
        <taxon>Onygenales</taxon>
        <taxon>Arthrodermataceae</taxon>
        <taxon>Trichophyton</taxon>
    </lineage>
</organism>
<comment type="caution">
    <text evidence="2">The sequence shown here is derived from an EMBL/GenBank/DDBJ whole genome shotgun (WGS) entry which is preliminary data.</text>
</comment>
<keyword evidence="3" id="KW-1185">Reference proteome</keyword>
<sequence length="256" mass="27892">MVKFYPSIEPDHREWMLNQPVFFVASAPSFGKHVNISPKGLPSTSLAILSPNQAAYVDATGSGNETLSHVRENGRITVMFCSFESSPRILRLFCTGTVIEFDDPAFKGWVGKMGVSDRYIPSARAVIALDIFQVQTSCGYGVPLLALRTDAETGAVTPYLQDRDTLVDWAEKKAEKKQLSKYMNAWNAESLDGLPGLRAAMIARGQSGAAVSLSIALCKYRRPLEIVSAVVMAVLALWLAGCLKQPAFFGRTGVIL</sequence>
<feature type="domain" description="Pyridoxamine 5'-phosphate oxidase N-terminal" evidence="1">
    <location>
        <begin position="9"/>
        <end position="138"/>
    </location>
</feature>
<dbReference type="STRING" id="1215338.A0A059JGZ0"/>
<dbReference type="OrthoDB" id="539398at2759"/>
<dbReference type="OMA" id="RITLMWC"/>
<dbReference type="InterPro" id="IPR012349">
    <property type="entry name" value="Split_barrel_FMN-bd"/>
</dbReference>
<name>A0A059JGZ0_TRIIM</name>
<reference evidence="2 3" key="1">
    <citation type="submission" date="2014-02" db="EMBL/GenBank/DDBJ databases">
        <title>The Genome Sequence of Trichophyton interdigitale MR816.</title>
        <authorList>
            <consortium name="The Broad Institute Genomics Platform"/>
            <person name="Cuomo C.A."/>
            <person name="White T.C."/>
            <person name="Graser Y."/>
            <person name="Martinez-Rossi N."/>
            <person name="Heitman J."/>
            <person name="Young S.K."/>
            <person name="Zeng Q."/>
            <person name="Gargeya S."/>
            <person name="Abouelleil A."/>
            <person name="Alvarado L."/>
            <person name="Chapman S.B."/>
            <person name="Gainer-Dewar J."/>
            <person name="Goldberg J."/>
            <person name="Griggs A."/>
            <person name="Gujja S."/>
            <person name="Hansen M."/>
            <person name="Howarth C."/>
            <person name="Imamovic A."/>
            <person name="Larimer J."/>
            <person name="Martinez D."/>
            <person name="Murphy C."/>
            <person name="Pearson M.D."/>
            <person name="Persinoti G."/>
            <person name="Poon T."/>
            <person name="Priest M."/>
            <person name="Roberts A.D."/>
            <person name="Saif S."/>
            <person name="Shea T.D."/>
            <person name="Sykes S.N."/>
            <person name="Wortman J."/>
            <person name="Nusbaum C."/>
            <person name="Birren B."/>
        </authorList>
    </citation>
    <scope>NUCLEOTIDE SEQUENCE [LARGE SCALE GENOMIC DNA]</scope>
    <source>
        <strain evidence="2 3">MR816</strain>
    </source>
</reference>
<dbReference type="AlphaFoldDB" id="A0A059JGZ0"/>
<proteinExistence type="predicted"/>
<evidence type="ECO:0000313" key="3">
    <source>
        <dbReference type="Proteomes" id="UP000024533"/>
    </source>
</evidence>
<dbReference type="PANTHER" id="PTHR39336">
    <property type="entry name" value="PYRIDOXAMINE PHOSPHATE OXIDASE FAMILY PROTEIN (AFU_ORTHOLOGUE AFUA_6G11440)"/>
    <property type="match status" value="1"/>
</dbReference>
<dbReference type="InterPro" id="IPR011576">
    <property type="entry name" value="Pyridox_Oxase_N"/>
</dbReference>
<dbReference type="EMBL" id="AOKY01000087">
    <property type="protein sequence ID" value="KDB27069.1"/>
    <property type="molecule type" value="Genomic_DNA"/>
</dbReference>
<accession>A0A059JGZ0</accession>
<protein>
    <recommendedName>
        <fullName evidence="1">Pyridoxamine 5'-phosphate oxidase N-terminal domain-containing protein</fullName>
    </recommendedName>
</protein>
<dbReference type="Proteomes" id="UP000024533">
    <property type="component" value="Unassembled WGS sequence"/>
</dbReference>
<dbReference type="PANTHER" id="PTHR39336:SF1">
    <property type="entry name" value="PYRIDOXAMINE PHOSPHATE OXIDASE FAMILY PROTEIN (AFU_ORTHOLOGUE AFUA_6G11440)"/>
    <property type="match status" value="1"/>
</dbReference>
<dbReference type="SUPFAM" id="SSF50475">
    <property type="entry name" value="FMN-binding split barrel"/>
    <property type="match status" value="1"/>
</dbReference>
<evidence type="ECO:0000313" key="2">
    <source>
        <dbReference type="EMBL" id="KDB27069.1"/>
    </source>
</evidence>
<gene>
    <name evidence="2" type="ORF">H109_01175</name>
</gene>